<protein>
    <recommendedName>
        <fullName evidence="3 6">Queuosine 5'-phosphate N-glycosylase/hydrolase</fullName>
        <ecNumber evidence="6">3.2.2.-</ecNumber>
    </recommendedName>
    <alternativeName>
        <fullName evidence="4 6">Queuosine-nucleotide N-glycosylase/hydrolase</fullName>
    </alternativeName>
</protein>
<dbReference type="PANTHER" id="PTHR21314">
    <property type="entry name" value="QUEUOSINE 5'-PHOSPHATE N-GLYCOSYLASE_HYDROLASE-RELATED"/>
    <property type="match status" value="1"/>
</dbReference>
<evidence type="ECO:0000256" key="6">
    <source>
        <dbReference type="RuleBase" id="RU365002"/>
    </source>
</evidence>
<dbReference type="Proteomes" id="UP001307889">
    <property type="component" value="Chromosome 4"/>
</dbReference>
<evidence type="ECO:0000256" key="2">
    <source>
        <dbReference type="ARBA" id="ARBA00035119"/>
    </source>
</evidence>
<organism evidence="7 8">
    <name type="scientific">Nesidiocoris tenuis</name>
    <dbReference type="NCBI Taxonomy" id="355587"/>
    <lineage>
        <taxon>Eukaryota</taxon>
        <taxon>Metazoa</taxon>
        <taxon>Ecdysozoa</taxon>
        <taxon>Arthropoda</taxon>
        <taxon>Hexapoda</taxon>
        <taxon>Insecta</taxon>
        <taxon>Pterygota</taxon>
        <taxon>Neoptera</taxon>
        <taxon>Paraneoptera</taxon>
        <taxon>Hemiptera</taxon>
        <taxon>Heteroptera</taxon>
        <taxon>Panheteroptera</taxon>
        <taxon>Cimicomorpha</taxon>
        <taxon>Miridae</taxon>
        <taxon>Dicyphina</taxon>
        <taxon>Nesidiocoris</taxon>
    </lineage>
</organism>
<sequence>MPGLEKLSPRESGIFIAQNSKDVFIREEAIQEFVSNLYEALEGGEVLKNEDHETFLFKKLSEKDSLNYILFLDAVNFCFWSPPDEPHWTVTYKGVPYSGYFALTAAVARAFDDGVVLFDPAVYANLTFDQLDKLLKGDQGVSAPLTKERLECLLEVGATLLDKFGGSFENCVSLAKGNAKALLEIIIENFPCFDDSCDFLGKRVSFHKRAQILVGDTWGFYKSQGIAKFDDIDSLTMFADYRVPQVLVALGILEYSEGLMNALKKNQLLKPGCEYEIEIRGCAIRAVDLIVQALRKYMAEGDRNYHPECNDMAIDYHLWWYRRAHEEKLESIPFHKVRTIYY</sequence>
<reference evidence="7 8" key="1">
    <citation type="submission" date="2023-09" db="EMBL/GenBank/DDBJ databases">
        <title>Nesidiocoris tenuis whole genome shotgun sequence.</title>
        <authorList>
            <person name="Shibata T."/>
            <person name="Shimoda M."/>
            <person name="Kobayashi T."/>
            <person name="Uehara T."/>
        </authorList>
    </citation>
    <scope>NUCLEOTIDE SEQUENCE [LARGE SCALE GENOMIC DNA]</scope>
    <source>
        <strain evidence="7 8">Japan</strain>
    </source>
</reference>
<keyword evidence="8" id="KW-1185">Reference proteome</keyword>
<gene>
    <name evidence="7" type="ORF">NTJ_06035</name>
</gene>
<evidence type="ECO:0000313" key="8">
    <source>
        <dbReference type="Proteomes" id="UP001307889"/>
    </source>
</evidence>
<dbReference type="PANTHER" id="PTHR21314:SF0">
    <property type="entry name" value="QUEUOSINE 5'-PHOSPHATE N-GLYCOSYLASE_HYDROLASE"/>
    <property type="match status" value="1"/>
</dbReference>
<name>A0ABN7APK1_9HEMI</name>
<evidence type="ECO:0000256" key="4">
    <source>
        <dbReference type="ARBA" id="ARBA00035393"/>
    </source>
</evidence>
<proteinExistence type="inferred from homology"/>
<dbReference type="EC" id="3.2.2.-" evidence="6"/>
<comment type="catalytic activity">
    <reaction evidence="5 6">
        <text>queuosine 5'-phosphate + H2O = queuine + D-ribose 5-phosphate</text>
        <dbReference type="Rhea" id="RHEA:75387"/>
        <dbReference type="ChEBI" id="CHEBI:15377"/>
        <dbReference type="ChEBI" id="CHEBI:17433"/>
        <dbReference type="ChEBI" id="CHEBI:78346"/>
        <dbReference type="ChEBI" id="CHEBI:194371"/>
    </reaction>
    <physiologicalReaction direction="left-to-right" evidence="5 6">
        <dbReference type="Rhea" id="RHEA:75388"/>
    </physiologicalReaction>
</comment>
<dbReference type="EMBL" id="AP028912">
    <property type="protein sequence ID" value="BES93227.1"/>
    <property type="molecule type" value="Genomic_DNA"/>
</dbReference>
<comment type="similarity">
    <text evidence="2 6">Belongs to the QNG1 protein family.</text>
</comment>
<evidence type="ECO:0000256" key="1">
    <source>
        <dbReference type="ARBA" id="ARBA00022801"/>
    </source>
</evidence>
<evidence type="ECO:0000256" key="5">
    <source>
        <dbReference type="ARBA" id="ARBA00048204"/>
    </source>
</evidence>
<comment type="function">
    <text evidence="6">Catalyzes the hydrolysis of queuosine 5'-phosphate, releasing the nucleobase queuine (q). Is required for salvage of queuine from exogenous queuosine (Q) that is imported and then converted to queuosine 5'-phosphate intracellularly.</text>
</comment>
<accession>A0ABN7APK1</accession>
<dbReference type="Pfam" id="PF10343">
    <property type="entry name" value="Q_salvage"/>
    <property type="match status" value="1"/>
</dbReference>
<evidence type="ECO:0000256" key="3">
    <source>
        <dbReference type="ARBA" id="ARBA00035306"/>
    </source>
</evidence>
<dbReference type="InterPro" id="IPR019438">
    <property type="entry name" value="Q_salvage"/>
</dbReference>
<keyword evidence="1 6" id="KW-0378">Hydrolase</keyword>
<evidence type="ECO:0000313" key="7">
    <source>
        <dbReference type="EMBL" id="BES93227.1"/>
    </source>
</evidence>